<comment type="similarity">
    <text evidence="4">Belongs to the helicase family. DinG subfamily.</text>
</comment>
<reference evidence="7" key="1">
    <citation type="submission" date="2017-11" db="EMBL/GenBank/DDBJ databases">
        <title>The complete genome sequence of Sphingopyxis pomeranensis sp. nov. strain WS5A3p.</title>
        <authorList>
            <person name="Kaminski M.A."/>
        </authorList>
    </citation>
    <scope>NUCLEOTIDE SEQUENCE [LARGE SCALE GENOMIC DNA]</scope>
    <source>
        <strain evidence="7">WS5A3p</strain>
    </source>
</reference>
<evidence type="ECO:0000313" key="7">
    <source>
        <dbReference type="Proteomes" id="UP000238954"/>
    </source>
</evidence>
<dbReference type="RefSeq" id="WP_105998239.1">
    <property type="nucleotide sequence ID" value="NZ_CM009578.1"/>
</dbReference>
<dbReference type="InterPro" id="IPR014013">
    <property type="entry name" value="Helic_SF1/SF2_ATP-bd_DinG/Rad3"/>
</dbReference>
<dbReference type="InterPro" id="IPR006555">
    <property type="entry name" value="ATP-dep_Helicase_C"/>
</dbReference>
<organism evidence="6 7">
    <name type="scientific">Sphingopyxis lindanitolerans</name>
    <dbReference type="NCBI Taxonomy" id="2054227"/>
    <lineage>
        <taxon>Bacteria</taxon>
        <taxon>Pseudomonadati</taxon>
        <taxon>Pseudomonadota</taxon>
        <taxon>Alphaproteobacteria</taxon>
        <taxon>Sphingomonadales</taxon>
        <taxon>Sphingomonadaceae</taxon>
        <taxon>Sphingopyxis</taxon>
    </lineage>
</organism>
<sequence>MLPRVDPLALPALHASHVGIWIADASGRVQRVGRGEAIAAVAATPHLLLNAPLTGDRLGYPELSGLDLLELFAFLHPAHFAVPTPTGIAATLNLTPPAREDDVAAFLPHVAAAMLGRLDDPDWAEREGAWHGLQALGRQRWPWASLLQPRLDPPGQADRWLFARLPEWEEQPPRPQPRQVTVNPDDVTARLDRLTGDGAERRVGQQDYARAAAAIFAPRARKDAPQMLVAEAGTGIGKTLGYLAPAKQWIDQAAGAVCISTFTKALQRQLARETEKLYSDAVTHREKVVVRKGRENYLCLLNLEDALQGGFSGRAAILAQLVARWAAYSRDGDMVGGDLPGWLPALFRRNGTTALTDRRGECIYAGCPHFRKCFIERSARAATQADIIIANHALVMVQAARPRPNSQEGGGAPATRLIFDEGHHLWDAADSMFAAALTGQEAVEIRRWVLGPEGKSRGRRRGLAARLADVASYDEAGERAIQAAIAAAGELPGEGWLGRIAENAPWGAIEGLLVAVRAMVYARSIDTRTADAGYGLETELADPDPELVAAAAGASDAIEALLRPLMALGKRLDALVEDPPDWLDGQARARIDGARGSLGTRIDTLGGWLSLLGRVGGPADPDFVDWLAVDRYDGREFDLGLHRHWLDPARPVAEIVYAQAQGVLVTSATLRGGSHGQVGWADADIRTGARHIDGGVQHFAVPSPFDYARQSEVLIVTDIARGDLPALAGAYSRLIEASGGGALGLFSAIRRLRIVHARIADRLARAGLPLYAQHVDPLDTGTLVDIFRAEPHASLLGTDALRDGVDVPGDSLRLAIMEGVPWPRPTILHAARRAAQGGSAYDDGVIRARIGQAFGRLIRRADDFGQFVMLSPSFPSRLLSAFPEGTPIRRLPLDEAVNHVAAANVERRQSAYPAFPPP</sequence>
<dbReference type="PANTHER" id="PTHR11472">
    <property type="entry name" value="DNA REPAIR DEAD HELICASE RAD3/XP-D SUBFAMILY MEMBER"/>
    <property type="match status" value="1"/>
</dbReference>
<keyword evidence="1" id="KW-0547">Nucleotide-binding</keyword>
<evidence type="ECO:0000259" key="5">
    <source>
        <dbReference type="PROSITE" id="PS51193"/>
    </source>
</evidence>
<gene>
    <name evidence="6" type="ORF">CVO77_05455</name>
</gene>
<proteinExistence type="inferred from homology"/>
<dbReference type="Proteomes" id="UP000238954">
    <property type="component" value="Chromosome"/>
</dbReference>
<evidence type="ECO:0000256" key="2">
    <source>
        <dbReference type="ARBA" id="ARBA00022801"/>
    </source>
</evidence>
<dbReference type="GO" id="GO:0005524">
    <property type="term" value="F:ATP binding"/>
    <property type="evidence" value="ECO:0007669"/>
    <property type="project" value="UniProtKB-KW"/>
</dbReference>
<evidence type="ECO:0000313" key="6">
    <source>
        <dbReference type="EMBL" id="PQM27977.1"/>
    </source>
</evidence>
<comment type="caution">
    <text evidence="6">The sequence shown here is derived from an EMBL/GenBank/DDBJ whole genome shotgun (WGS) entry which is preliminary data.</text>
</comment>
<dbReference type="GO" id="GO:0006139">
    <property type="term" value="P:nucleobase-containing compound metabolic process"/>
    <property type="evidence" value="ECO:0007669"/>
    <property type="project" value="InterPro"/>
</dbReference>
<dbReference type="InterPro" id="IPR045028">
    <property type="entry name" value="DinG/Rad3-like"/>
</dbReference>
<feature type="domain" description="Helicase ATP-binding" evidence="5">
    <location>
        <begin position="191"/>
        <end position="477"/>
    </location>
</feature>
<dbReference type="Pfam" id="PF13307">
    <property type="entry name" value="Helicase_C_2"/>
    <property type="match status" value="1"/>
</dbReference>
<dbReference type="PROSITE" id="PS51193">
    <property type="entry name" value="HELICASE_ATP_BIND_2"/>
    <property type="match status" value="1"/>
</dbReference>
<dbReference type="SUPFAM" id="SSF52540">
    <property type="entry name" value="P-loop containing nucleoside triphosphate hydrolases"/>
    <property type="match status" value="2"/>
</dbReference>
<dbReference type="GO" id="GO:0003676">
    <property type="term" value="F:nucleic acid binding"/>
    <property type="evidence" value="ECO:0007669"/>
    <property type="project" value="InterPro"/>
</dbReference>
<dbReference type="PANTHER" id="PTHR11472:SF34">
    <property type="entry name" value="REGULATOR OF TELOMERE ELONGATION HELICASE 1"/>
    <property type="match status" value="1"/>
</dbReference>
<dbReference type="OrthoDB" id="9805194at2"/>
<keyword evidence="2" id="KW-0378">Hydrolase</keyword>
<dbReference type="AlphaFoldDB" id="A0A2S8B6K0"/>
<evidence type="ECO:0000256" key="1">
    <source>
        <dbReference type="ARBA" id="ARBA00022741"/>
    </source>
</evidence>
<keyword evidence="6" id="KW-0347">Helicase</keyword>
<accession>A0A2S8B6K0</accession>
<keyword evidence="3" id="KW-0067">ATP-binding</keyword>
<dbReference type="InterPro" id="IPR027417">
    <property type="entry name" value="P-loop_NTPase"/>
</dbReference>
<evidence type="ECO:0000256" key="3">
    <source>
        <dbReference type="ARBA" id="ARBA00022840"/>
    </source>
</evidence>
<name>A0A2S8B6K0_9SPHN</name>
<dbReference type="SMART" id="SM00491">
    <property type="entry name" value="HELICc2"/>
    <property type="match status" value="1"/>
</dbReference>
<evidence type="ECO:0000256" key="4">
    <source>
        <dbReference type="ARBA" id="ARBA00038058"/>
    </source>
</evidence>
<dbReference type="GO" id="GO:0003678">
    <property type="term" value="F:DNA helicase activity"/>
    <property type="evidence" value="ECO:0007669"/>
    <property type="project" value="TreeGrafter"/>
</dbReference>
<keyword evidence="7" id="KW-1185">Reference proteome</keyword>
<dbReference type="GO" id="GO:0016818">
    <property type="term" value="F:hydrolase activity, acting on acid anhydrides, in phosphorus-containing anhydrides"/>
    <property type="evidence" value="ECO:0007669"/>
    <property type="project" value="InterPro"/>
</dbReference>
<protein>
    <submittedName>
        <fullName evidence="6">Helicase</fullName>
    </submittedName>
</protein>
<dbReference type="Gene3D" id="3.40.50.300">
    <property type="entry name" value="P-loop containing nucleotide triphosphate hydrolases"/>
    <property type="match status" value="2"/>
</dbReference>
<dbReference type="EMBL" id="PHFW01000002">
    <property type="protein sequence ID" value="PQM27977.1"/>
    <property type="molecule type" value="Genomic_DNA"/>
</dbReference>